<dbReference type="RefSeq" id="WP_137328416.1">
    <property type="nucleotide sequence ID" value="NZ_CP040058.1"/>
</dbReference>
<sequence length="264" mass="29328">MKNKILKQYVIDAFTDKVFGGNPAAVCILDQWLPDELMMSITKENNLSETAFALKEGKAYSLRWFTPGGEIDLCGHATLACAFVLFNYYGENSGRIIFRTVSGELTVMKDGDLYEMDFPAYDLKPVRITEKMAEAIGAVPAEAYIGRDLLCVFENEQIIRDLNPDLEKLRELDGLLLHITAEGTVTDCVSRSFAPKLNVAEDPVCGSGHCHIVPYWSDKLQKDHIAACQASDRGGTLYCKMQGDRVTLAGKAVLYSKADVFLRH</sequence>
<keyword evidence="5" id="KW-1185">Reference proteome</keyword>
<comment type="similarity">
    <text evidence="1">Belongs to the PhzF family.</text>
</comment>
<keyword evidence="2" id="KW-0413">Isomerase</keyword>
<evidence type="ECO:0000256" key="3">
    <source>
        <dbReference type="PIRSR" id="PIRSR016184-1"/>
    </source>
</evidence>
<feature type="active site" evidence="3">
    <location>
        <position position="49"/>
    </location>
</feature>
<dbReference type="EMBL" id="CP040058">
    <property type="protein sequence ID" value="QCP34980.1"/>
    <property type="molecule type" value="Genomic_DNA"/>
</dbReference>
<accession>A0A4V1EG63</accession>
<organism evidence="4 5">
    <name type="scientific">Anaerostipes rhamnosivorans</name>
    <dbReference type="NCBI Taxonomy" id="1229621"/>
    <lineage>
        <taxon>Bacteria</taxon>
        <taxon>Bacillati</taxon>
        <taxon>Bacillota</taxon>
        <taxon>Clostridia</taxon>
        <taxon>Lachnospirales</taxon>
        <taxon>Lachnospiraceae</taxon>
        <taxon>Anaerostipes</taxon>
    </lineage>
</organism>
<dbReference type="NCBIfam" id="TIGR00654">
    <property type="entry name" value="PhzF_family"/>
    <property type="match status" value="1"/>
</dbReference>
<dbReference type="SUPFAM" id="SSF54506">
    <property type="entry name" value="Diaminopimelate epimerase-like"/>
    <property type="match status" value="1"/>
</dbReference>
<dbReference type="Pfam" id="PF02567">
    <property type="entry name" value="PhzC-PhzF"/>
    <property type="match status" value="1"/>
</dbReference>
<dbReference type="GO" id="GO:0016853">
    <property type="term" value="F:isomerase activity"/>
    <property type="evidence" value="ECO:0007669"/>
    <property type="project" value="UniProtKB-KW"/>
</dbReference>
<dbReference type="Proteomes" id="UP000298653">
    <property type="component" value="Chromosome"/>
</dbReference>
<dbReference type="KEGG" id="arf:AR1Y2_1526"/>
<evidence type="ECO:0000256" key="1">
    <source>
        <dbReference type="ARBA" id="ARBA00008270"/>
    </source>
</evidence>
<dbReference type="PANTHER" id="PTHR13774">
    <property type="entry name" value="PHENAZINE BIOSYNTHESIS PROTEIN"/>
    <property type="match status" value="1"/>
</dbReference>
<name>A0A4V1EG63_9FIRM</name>
<evidence type="ECO:0000256" key="2">
    <source>
        <dbReference type="ARBA" id="ARBA00023235"/>
    </source>
</evidence>
<dbReference type="AlphaFoldDB" id="A0A4V1EG63"/>
<evidence type="ECO:0000313" key="4">
    <source>
        <dbReference type="EMBL" id="QCP34980.1"/>
    </source>
</evidence>
<dbReference type="PANTHER" id="PTHR13774:SF17">
    <property type="entry name" value="PHENAZINE BIOSYNTHESIS-LIKE DOMAIN-CONTAINING PROTEIN"/>
    <property type="match status" value="1"/>
</dbReference>
<dbReference type="PIRSF" id="PIRSF016184">
    <property type="entry name" value="PhzC_PhzF"/>
    <property type="match status" value="1"/>
</dbReference>
<dbReference type="InterPro" id="IPR003719">
    <property type="entry name" value="Phenazine_PhzF-like"/>
</dbReference>
<proteinExistence type="inferred from homology"/>
<dbReference type="GO" id="GO:0005737">
    <property type="term" value="C:cytoplasm"/>
    <property type="evidence" value="ECO:0007669"/>
    <property type="project" value="TreeGrafter"/>
</dbReference>
<reference evidence="4 5" key="1">
    <citation type="submission" date="2019-05" db="EMBL/GenBank/DDBJ databases">
        <title>Complete genome sequencing of Anaerostipes rhamnosivorans.</title>
        <authorList>
            <person name="Bui T.P.N."/>
            <person name="de Vos W.M."/>
        </authorList>
    </citation>
    <scope>NUCLEOTIDE SEQUENCE [LARGE SCALE GENOMIC DNA]</scope>
    <source>
        <strain evidence="4 5">1y2</strain>
    </source>
</reference>
<dbReference type="Gene3D" id="3.10.310.10">
    <property type="entry name" value="Diaminopimelate Epimerase, Chain A, domain 1"/>
    <property type="match status" value="2"/>
</dbReference>
<dbReference type="OrthoDB" id="9788221at2"/>
<gene>
    <name evidence="4" type="ORF">AR1Y2_1526</name>
</gene>
<protein>
    <submittedName>
        <fullName evidence="4">Phenazine biosynthesis protein PhzF</fullName>
    </submittedName>
</protein>
<evidence type="ECO:0000313" key="5">
    <source>
        <dbReference type="Proteomes" id="UP000298653"/>
    </source>
</evidence>